<dbReference type="Proteomes" id="UP000675920">
    <property type="component" value="Unplaced"/>
</dbReference>
<dbReference type="GO" id="GO:0005886">
    <property type="term" value="C:plasma membrane"/>
    <property type="evidence" value="ECO:0007669"/>
    <property type="project" value="TreeGrafter"/>
</dbReference>
<evidence type="ECO:0000256" key="6">
    <source>
        <dbReference type="SAM" id="Phobius"/>
    </source>
</evidence>
<keyword evidence="8" id="KW-1185">Reference proteome</keyword>
<feature type="transmembrane region" description="Helical" evidence="6">
    <location>
        <begin position="6"/>
        <end position="29"/>
    </location>
</feature>
<evidence type="ECO:0000256" key="3">
    <source>
        <dbReference type="ARBA" id="ARBA00022692"/>
    </source>
</evidence>
<protein>
    <submittedName>
        <fullName evidence="9">GtrA family protein</fullName>
    </submittedName>
</protein>
<evidence type="ECO:0000313" key="8">
    <source>
        <dbReference type="Proteomes" id="UP000675920"/>
    </source>
</evidence>
<evidence type="ECO:0000256" key="4">
    <source>
        <dbReference type="ARBA" id="ARBA00022989"/>
    </source>
</evidence>
<evidence type="ECO:0000256" key="1">
    <source>
        <dbReference type="ARBA" id="ARBA00004141"/>
    </source>
</evidence>
<dbReference type="GO" id="GO:0000271">
    <property type="term" value="P:polysaccharide biosynthetic process"/>
    <property type="evidence" value="ECO:0007669"/>
    <property type="project" value="InterPro"/>
</dbReference>
<reference evidence="9" key="3">
    <citation type="submission" date="2025-08" db="UniProtKB">
        <authorList>
            <consortium name="RefSeq"/>
        </authorList>
    </citation>
    <scope>IDENTIFICATION</scope>
</reference>
<name>A0A9U5H003_9BURK</name>
<dbReference type="InterPro" id="IPR007267">
    <property type="entry name" value="GtrA_DPMS_TM"/>
</dbReference>
<proteinExistence type="inferred from homology"/>
<dbReference type="InterPro" id="IPR051401">
    <property type="entry name" value="GtrA_CellWall_Glycosyl"/>
</dbReference>
<keyword evidence="5 6" id="KW-0472">Membrane</keyword>
<dbReference type="Pfam" id="PF04138">
    <property type="entry name" value="GtrA_DPMS_TM"/>
    <property type="match status" value="1"/>
</dbReference>
<keyword evidence="4 6" id="KW-1133">Transmembrane helix</keyword>
<evidence type="ECO:0000313" key="9">
    <source>
        <dbReference type="RefSeq" id="WP_028310525.1"/>
    </source>
</evidence>
<sequence>MFEQVFRFVMVGGGAAATHMAVVIALVEALRAGGGDEPGDAVKLACNLGGFLVAVGVSYFGHRNFTFGSTKSHGRAAPQFLAVALTGFVLNEGMFWALLRFTALSYQLALFLVLGAVAALTFALSRLWVFAR</sequence>
<comment type="subcellular location">
    <subcellularLocation>
        <location evidence="1">Membrane</location>
        <topology evidence="1">Multi-pass membrane protein</topology>
    </subcellularLocation>
</comment>
<keyword evidence="3 6" id="KW-0812">Transmembrane</keyword>
<evidence type="ECO:0000256" key="5">
    <source>
        <dbReference type="ARBA" id="ARBA00023136"/>
    </source>
</evidence>
<dbReference type="RefSeq" id="WP_028310525.1">
    <property type="nucleotide sequence ID" value="NZ_AXWS01000007.1"/>
</dbReference>
<feature type="transmembrane region" description="Helical" evidence="6">
    <location>
        <begin position="80"/>
        <end position="99"/>
    </location>
</feature>
<comment type="similarity">
    <text evidence="2">Belongs to the GtrA family.</text>
</comment>
<evidence type="ECO:0000256" key="2">
    <source>
        <dbReference type="ARBA" id="ARBA00009399"/>
    </source>
</evidence>
<reference evidence="9" key="1">
    <citation type="journal article" date="2015" name="J. Bacteriol.">
        <title>GtrA protein Rv3789 is required for arabinosylation of arabinogalactan in Mycobacterium tuberculosis.</title>
        <authorList>
            <person name="Kolly G.S."/>
            <person name="Mukherjee R."/>
            <person name="Kilacskova E."/>
            <person name="Abriata L.A."/>
            <person name="Raccaud M."/>
            <person name="Blasko J."/>
            <person name="Sala C."/>
            <person name="Dal Peraro M."/>
            <person name="Mikusova K."/>
            <person name="Cole S.T."/>
        </authorList>
    </citation>
    <scope>NUCLEOTIDE SEQUENCE</scope>
</reference>
<feature type="transmembrane region" description="Helical" evidence="6">
    <location>
        <begin position="108"/>
        <end position="129"/>
    </location>
</feature>
<feature type="transmembrane region" description="Helical" evidence="6">
    <location>
        <begin position="41"/>
        <end position="60"/>
    </location>
</feature>
<feature type="domain" description="GtrA/DPMS transmembrane" evidence="7">
    <location>
        <begin position="7"/>
        <end position="130"/>
    </location>
</feature>
<evidence type="ECO:0000259" key="7">
    <source>
        <dbReference type="Pfam" id="PF04138"/>
    </source>
</evidence>
<dbReference type="PANTHER" id="PTHR38459:SF1">
    <property type="entry name" value="PROPHAGE BACTOPRENOL-LINKED GLUCOSE TRANSLOCASE HOMOLOG"/>
    <property type="match status" value="1"/>
</dbReference>
<dbReference type="AlphaFoldDB" id="A0A9U5H003"/>
<reference evidence="9" key="2">
    <citation type="journal article" date="2020" name="Appl. Environ. Microbiol.">
        <title>Identification of Genes Required for Glucan Exopolysaccharide Production in Lactobacillus johnsonii Suggests a Novel Biosynthesis Mechanism.</title>
        <authorList>
            <person name="Mayer M.J."/>
            <person name="D'Amato A."/>
            <person name="Colquhoun I.J."/>
            <person name="Le Gall G."/>
            <person name="Narbad A."/>
        </authorList>
    </citation>
    <scope>NUCLEOTIDE SEQUENCE</scope>
</reference>
<accession>A0A9U5H003</accession>
<dbReference type="PANTHER" id="PTHR38459">
    <property type="entry name" value="PROPHAGE BACTOPRENOL-LINKED GLUCOSE TRANSLOCASE HOMOLOG"/>
    <property type="match status" value="1"/>
</dbReference>
<organism evidence="8 9">
    <name type="scientific">Derxia gummosa DSM 723</name>
    <dbReference type="NCBI Taxonomy" id="1121388"/>
    <lineage>
        <taxon>Bacteria</taxon>
        <taxon>Pseudomonadati</taxon>
        <taxon>Pseudomonadota</taxon>
        <taxon>Betaproteobacteria</taxon>
        <taxon>Burkholderiales</taxon>
        <taxon>Alcaligenaceae</taxon>
        <taxon>Derxia</taxon>
    </lineage>
</organism>